<proteinExistence type="predicted"/>
<organism evidence="2 3">
    <name type="scientific">Yersinia pestis biovar Orientalis str. IP275</name>
    <dbReference type="NCBI Taxonomy" id="373665"/>
    <lineage>
        <taxon>Bacteria</taxon>
        <taxon>Pseudomonadati</taxon>
        <taxon>Pseudomonadota</taxon>
        <taxon>Gammaproteobacteria</taxon>
        <taxon>Enterobacterales</taxon>
        <taxon>Yersiniaceae</taxon>
        <taxon>Yersinia</taxon>
    </lineage>
</organism>
<comment type="caution">
    <text evidence="2">The sequence shown here is derived from an EMBL/GenBank/DDBJ whole genome shotgun (WGS) entry which is preliminary data.</text>
</comment>
<sequence>MLIILFTASVSCSLLARSIIAAFLSVSDAEKGLIELSISLLGWRFSNADEETE</sequence>
<dbReference type="Proteomes" id="UP000004430">
    <property type="component" value="Unassembled WGS sequence"/>
</dbReference>
<dbReference type="EMBL" id="AAOS02000016">
    <property type="protein sequence ID" value="EDR31947.1"/>
    <property type="molecule type" value="Genomic_DNA"/>
</dbReference>
<feature type="chain" id="PRO_5043752388" evidence="1">
    <location>
        <begin position="17"/>
        <end position="53"/>
    </location>
</feature>
<keyword evidence="1" id="KW-0732">Signal</keyword>
<dbReference type="AlphaFoldDB" id="A0AAV3BA32"/>
<feature type="signal peptide" evidence="1">
    <location>
        <begin position="1"/>
        <end position="16"/>
    </location>
</feature>
<evidence type="ECO:0000313" key="2">
    <source>
        <dbReference type="EMBL" id="EDR31947.1"/>
    </source>
</evidence>
<evidence type="ECO:0000256" key="1">
    <source>
        <dbReference type="SAM" id="SignalP"/>
    </source>
</evidence>
<accession>A0AAV3BA32</accession>
<reference evidence="2 3" key="2">
    <citation type="submission" date="2010-03" db="EMBL/GenBank/DDBJ databases">
        <authorList>
            <person name="Payne S.H."/>
            <person name="Sutton G.G."/>
        </authorList>
    </citation>
    <scope>NUCLEOTIDE SEQUENCE [LARGE SCALE GENOMIC DNA]</scope>
    <source>
        <strain evidence="2 3">IP275</strain>
    </source>
</reference>
<gene>
    <name evidence="2" type="ORF">YPIP275_2172</name>
</gene>
<evidence type="ECO:0000313" key="3">
    <source>
        <dbReference type="Proteomes" id="UP000004430"/>
    </source>
</evidence>
<protein>
    <submittedName>
        <fullName evidence="2">Uncharacterized protein</fullName>
    </submittedName>
</protein>
<reference evidence="2 3" key="1">
    <citation type="submission" date="2008-01" db="EMBL/GenBank/DDBJ databases">
        <title>Yersinia pestis Strain IP275 project at JCVI/TIGR.</title>
        <authorList>
            <person name="Ravel J."/>
            <person name="Eppinger M."/>
            <person name="Fricke W.F."/>
            <person name="Rosovitz M."/>
            <person name="Lindler L.E."/>
            <person name="Bearden S."/>
            <person name="Shriefer M."/>
        </authorList>
    </citation>
    <scope>NUCLEOTIDE SEQUENCE [LARGE SCALE GENOMIC DNA]</scope>
    <source>
        <strain evidence="2 3">IP275</strain>
    </source>
</reference>
<name>A0AAV3BA32_YERPE</name>